<dbReference type="UniPathway" id="UPA00378"/>
<comment type="subcellular location">
    <subcellularLocation>
        <location evidence="1 7">Endoplasmic reticulum membrane</location>
        <topology evidence="1 7">Multi-pass membrane protein</topology>
    </subcellularLocation>
</comment>
<proteinExistence type="inferred from homology"/>
<comment type="pathway">
    <text evidence="7">Protein modification; protein glycosylation.</text>
</comment>
<evidence type="ECO:0000256" key="6">
    <source>
        <dbReference type="ARBA" id="ARBA00023136"/>
    </source>
</evidence>
<dbReference type="PANTHER" id="PTHR16433:SF0">
    <property type="entry name" value="DOLICHOL-PHOSPHATE MANNOSYLTRANSFERASE SUBUNIT 3"/>
    <property type="match status" value="1"/>
</dbReference>
<dbReference type="GeneID" id="9686053"/>
<comment type="subunit">
    <text evidence="7">Component of the dolichol-phosphate mannose (DPM) synthase complex.</text>
</comment>
<evidence type="ECO:0000256" key="3">
    <source>
        <dbReference type="ARBA" id="ARBA00022692"/>
    </source>
</evidence>
<feature type="transmembrane region" description="Helical" evidence="7">
    <location>
        <begin position="6"/>
        <end position="23"/>
    </location>
</feature>
<evidence type="ECO:0000256" key="2">
    <source>
        <dbReference type="ARBA" id="ARBA00010430"/>
    </source>
</evidence>
<protein>
    <recommendedName>
        <fullName evidence="7">Dolichol-phosphate mannosyltransferase subunit 3</fullName>
    </recommendedName>
</protein>
<dbReference type="GO" id="GO:0005789">
    <property type="term" value="C:endoplasmic reticulum membrane"/>
    <property type="evidence" value="ECO:0007669"/>
    <property type="project" value="UniProtKB-SubCell"/>
</dbReference>
<dbReference type="Proteomes" id="UP000001876">
    <property type="component" value="Unassembled WGS sequence"/>
</dbReference>
<dbReference type="Pfam" id="PF08285">
    <property type="entry name" value="DPM3"/>
    <property type="match status" value="1"/>
</dbReference>
<organism evidence="9">
    <name type="scientific">Micromonas pusilla (strain CCMP1545)</name>
    <name type="common">Picoplanktonic green alga</name>
    <dbReference type="NCBI Taxonomy" id="564608"/>
    <lineage>
        <taxon>Eukaryota</taxon>
        <taxon>Viridiplantae</taxon>
        <taxon>Chlorophyta</taxon>
        <taxon>Mamiellophyceae</taxon>
        <taxon>Mamiellales</taxon>
        <taxon>Mamiellaceae</taxon>
        <taxon>Micromonas</taxon>
    </lineage>
</organism>
<reference evidence="8 9" key="1">
    <citation type="journal article" date="2009" name="Science">
        <title>Green evolution and dynamic adaptations revealed by genomes of the marine picoeukaryotes Micromonas.</title>
        <authorList>
            <person name="Worden A.Z."/>
            <person name="Lee J.H."/>
            <person name="Mock T."/>
            <person name="Rouze P."/>
            <person name="Simmons M.P."/>
            <person name="Aerts A.L."/>
            <person name="Allen A.E."/>
            <person name="Cuvelier M.L."/>
            <person name="Derelle E."/>
            <person name="Everett M.V."/>
            <person name="Foulon E."/>
            <person name="Grimwood J."/>
            <person name="Gundlach H."/>
            <person name="Henrissat B."/>
            <person name="Napoli C."/>
            <person name="McDonald S.M."/>
            <person name="Parker M.S."/>
            <person name="Rombauts S."/>
            <person name="Salamov A."/>
            <person name="Von Dassow P."/>
            <person name="Badger J.H."/>
            <person name="Coutinho P.M."/>
            <person name="Demir E."/>
            <person name="Dubchak I."/>
            <person name="Gentemann C."/>
            <person name="Eikrem W."/>
            <person name="Gready J.E."/>
            <person name="John U."/>
            <person name="Lanier W."/>
            <person name="Lindquist E.A."/>
            <person name="Lucas S."/>
            <person name="Mayer K.F."/>
            <person name="Moreau H."/>
            <person name="Not F."/>
            <person name="Otillar R."/>
            <person name="Panaud O."/>
            <person name="Pangilinan J."/>
            <person name="Paulsen I."/>
            <person name="Piegu B."/>
            <person name="Poliakov A."/>
            <person name="Robbens S."/>
            <person name="Schmutz J."/>
            <person name="Toulza E."/>
            <person name="Wyss T."/>
            <person name="Zelensky A."/>
            <person name="Zhou K."/>
            <person name="Armbrust E.V."/>
            <person name="Bhattacharya D."/>
            <person name="Goodenough U.W."/>
            <person name="Van de Peer Y."/>
            <person name="Grigoriev I.V."/>
        </authorList>
    </citation>
    <scope>NUCLEOTIDE SEQUENCE [LARGE SCALE GENOMIC DNA]</scope>
    <source>
        <strain evidence="8 9">CCMP1545</strain>
    </source>
</reference>
<dbReference type="GO" id="GO:0033185">
    <property type="term" value="C:dolichol-phosphate-mannose synthase complex"/>
    <property type="evidence" value="ECO:0007669"/>
    <property type="project" value="TreeGrafter"/>
</dbReference>
<comment type="similarity">
    <text evidence="2 7">Belongs to the DPM3 family.</text>
</comment>
<keyword evidence="4 7" id="KW-0256">Endoplasmic reticulum</keyword>
<evidence type="ECO:0000256" key="1">
    <source>
        <dbReference type="ARBA" id="ARBA00004477"/>
    </source>
</evidence>
<dbReference type="eggNOG" id="ENOG502S473">
    <property type="taxonomic scope" value="Eukaryota"/>
</dbReference>
<sequence length="97" mass="10736">MARRLFTLGAPVVAFLAVWVYLLRIGLPPAQHSVVLLLPLWALVSFALYSLAVIGWSLAHFPTCAKDAEILQREMGVAQRELCAKGILRADEFEDAE</sequence>
<dbReference type="KEGG" id="mpp:MICPUCDRAFT_60003"/>
<dbReference type="InterPro" id="IPR013174">
    <property type="entry name" value="DPM3"/>
</dbReference>
<keyword evidence="3 7" id="KW-0812">Transmembrane</keyword>
<evidence type="ECO:0000313" key="9">
    <source>
        <dbReference type="Proteomes" id="UP000001876"/>
    </source>
</evidence>
<feature type="transmembrane region" description="Helical" evidence="7">
    <location>
        <begin position="35"/>
        <end position="59"/>
    </location>
</feature>
<dbReference type="STRING" id="564608.C1MX23"/>
<dbReference type="PANTHER" id="PTHR16433">
    <property type="entry name" value="DOLICHOL-PHOSPHATE MANNOSYLTRANSFERASE SUBUNIT 3"/>
    <property type="match status" value="1"/>
</dbReference>
<keyword evidence="9" id="KW-1185">Reference proteome</keyword>
<dbReference type="OrthoDB" id="2014333at2759"/>
<dbReference type="GO" id="GO:0006506">
    <property type="term" value="P:GPI anchor biosynthetic process"/>
    <property type="evidence" value="ECO:0007669"/>
    <property type="project" value="TreeGrafter"/>
</dbReference>
<dbReference type="AlphaFoldDB" id="C1MX23"/>
<accession>C1MX23</accession>
<evidence type="ECO:0000313" key="8">
    <source>
        <dbReference type="EMBL" id="EEH55092.1"/>
    </source>
</evidence>
<gene>
    <name evidence="8" type="ORF">MICPUCDRAFT_60003</name>
</gene>
<dbReference type="RefSeq" id="XP_003060323.1">
    <property type="nucleotide sequence ID" value="XM_003060277.1"/>
</dbReference>
<name>C1MX23_MICPC</name>
<evidence type="ECO:0000256" key="7">
    <source>
        <dbReference type="RuleBase" id="RU365085"/>
    </source>
</evidence>
<dbReference type="EMBL" id="GG663742">
    <property type="protein sequence ID" value="EEH55092.1"/>
    <property type="molecule type" value="Genomic_DNA"/>
</dbReference>
<keyword evidence="5 7" id="KW-1133">Transmembrane helix</keyword>
<comment type="function">
    <text evidence="7">Stabilizer subunit of the dolichol-phosphate mannose (DPM) synthase complex; tethers catalytic subunit to the ER.</text>
</comment>
<evidence type="ECO:0000256" key="4">
    <source>
        <dbReference type="ARBA" id="ARBA00022824"/>
    </source>
</evidence>
<evidence type="ECO:0000256" key="5">
    <source>
        <dbReference type="ARBA" id="ARBA00022989"/>
    </source>
</evidence>
<dbReference type="OMA" id="EAQSELC"/>
<keyword evidence="6 7" id="KW-0472">Membrane</keyword>